<sequence length="1032" mass="110552">MLATAPHCAAPGVNGFALPQLKRKRSDSSDSTTGGDVPVATKLRTGDAPSKQVSAQQHSSAPKEEAASIPTRSPTDRPSERAPDSSPALRDESQSDPSLPARENQKPTARKVDVDRLRETLEAQLSLEVLLKHNELRLIDQEIAKCQVALEQLRRCAEIPYPGSQAAGSSQSVSSGTGMSVWAPGNGPAPLSPAPWGVADGPYTRHYARWLLSDPRFDGGEVEPATPLGIGAMTPLEGRSTRGNPIDTTYLAGKSTRPQRGSTGAKLQSLPSGYPAPKERAGPMIIRRKSDNVLVKLVCLDCRRDNFSSTQGFINHCRIAHNRNFASHDAAAVASGEPVEVDDAGAVVGGKTEPPAGVTPGFVHPLIRSAHVIDSTSRTPSQSRSLSTVETPRTSSQTPLGPKTPTANASSESFTASEDTPHLSSLMQLRGVGLDLGQLVGEAKIAVDLDGYSSEEAESESDPTSPSAEAQASTKPLSTRAGRQPMRTTVSQTASRRPDGHKGVEKPNHKPFSLETLTPTRPPAPYQSPYAPAGSQMNELRDVDGTDLSPNTVESNQAPSLVSDDDDFEAASDSDSPGPSSSEAEDGEGEFSLIDVEDDEDATGSTTTNDSNPKPGVGMASGGKPLQRGNIRKKAQYMPSSVVPLSRGKDEKHLNPATITLQTFTTLLAHYEETTKRVARNKALARQTKTKSKPKPKPKQKQKQKREAPLPSPSSSASVAKESGSASDGKSAEDRWQAWLDHDTAAQVEAAVRGFWELDWWRYEQLPAVVRGRRQEGAGAGAGRGSGEAYLLKEEAVKLMEWKLKHGIYRPTLLSMISSNQERAIQTATAAAFEPPPPPPVKPGDNAAAATAAEEWTQIDRRLEALTSPLRGVGPATASLILSIASPAEIPFYSDDVYLWLCAGVYPSLSAEGIWVKGETGGKKEVRQNGELNVKYNVPEYRRLWGAVRGLRGRLDGEGEKGASGVSCADVERVAFVVRHIEDSGYLAKNRGEGTEDVEEGKQDGRNEDRDEDEDGSRRKRRRTVGNSSLRA</sequence>
<feature type="region of interest" description="Disordered" evidence="1">
    <location>
        <begin position="1"/>
        <end position="113"/>
    </location>
</feature>
<feature type="compositionally biased region" description="Polar residues" evidence="1">
    <location>
        <begin position="486"/>
        <end position="495"/>
    </location>
</feature>
<dbReference type="PANTHER" id="PTHR21521:SF0">
    <property type="entry name" value="AMUN, ISOFORM A"/>
    <property type="match status" value="1"/>
</dbReference>
<dbReference type="PANTHER" id="PTHR21521">
    <property type="entry name" value="AMUN, ISOFORM A"/>
    <property type="match status" value="1"/>
</dbReference>
<feature type="compositionally biased region" description="Acidic residues" evidence="1">
    <location>
        <begin position="583"/>
        <end position="602"/>
    </location>
</feature>
<feature type="compositionally biased region" description="Acidic residues" evidence="1">
    <location>
        <begin position="563"/>
        <end position="572"/>
    </location>
</feature>
<evidence type="ECO:0000256" key="1">
    <source>
        <dbReference type="SAM" id="MobiDB-lite"/>
    </source>
</evidence>
<dbReference type="Pfam" id="PF25909">
    <property type="entry name" value="zf-C2H2_AHC1"/>
    <property type="match status" value="1"/>
</dbReference>
<dbReference type="Proteomes" id="UP001610432">
    <property type="component" value="Unassembled WGS sequence"/>
</dbReference>
<evidence type="ECO:0000313" key="4">
    <source>
        <dbReference type="Proteomes" id="UP001610432"/>
    </source>
</evidence>
<accession>A0ABR4M6F6</accession>
<dbReference type="GeneID" id="98145843"/>
<name>A0ABR4M6F6_9EURO</name>
<feature type="region of interest" description="Disordered" evidence="1">
    <location>
        <begin position="452"/>
        <end position="649"/>
    </location>
</feature>
<feature type="compositionally biased region" description="Basic and acidic residues" evidence="1">
    <location>
        <begin position="74"/>
        <end position="93"/>
    </location>
</feature>
<feature type="compositionally biased region" description="Basic residues" evidence="1">
    <location>
        <begin position="688"/>
        <end position="704"/>
    </location>
</feature>
<feature type="compositionally biased region" description="Polar residues" evidence="1">
    <location>
        <begin position="462"/>
        <end position="477"/>
    </location>
</feature>
<evidence type="ECO:0000259" key="2">
    <source>
        <dbReference type="Pfam" id="PF25909"/>
    </source>
</evidence>
<feature type="region of interest" description="Disordered" evidence="1">
    <location>
        <begin position="253"/>
        <end position="280"/>
    </location>
</feature>
<reference evidence="3 4" key="1">
    <citation type="submission" date="2024-07" db="EMBL/GenBank/DDBJ databases">
        <title>Section-level genome sequencing and comparative genomics of Aspergillus sections Usti and Cavernicolus.</title>
        <authorList>
            <consortium name="Lawrence Berkeley National Laboratory"/>
            <person name="Nybo J.L."/>
            <person name="Vesth T.C."/>
            <person name="Theobald S."/>
            <person name="Frisvad J.C."/>
            <person name="Larsen T.O."/>
            <person name="Kjaerboelling I."/>
            <person name="Rothschild-Mancinelli K."/>
            <person name="Lyhne E.K."/>
            <person name="Kogle M.E."/>
            <person name="Barry K."/>
            <person name="Clum A."/>
            <person name="Na H."/>
            <person name="Ledsgaard L."/>
            <person name="Lin J."/>
            <person name="Lipzen A."/>
            <person name="Kuo A."/>
            <person name="Riley R."/>
            <person name="Mondo S."/>
            <person name="Labutti K."/>
            <person name="Haridas S."/>
            <person name="Pangalinan J."/>
            <person name="Salamov A.A."/>
            <person name="Simmons B.A."/>
            <person name="Magnuson J.K."/>
            <person name="Chen J."/>
            <person name="Drula E."/>
            <person name="Henrissat B."/>
            <person name="Wiebenga A."/>
            <person name="Lubbers R.J."/>
            <person name="Gomes A.C."/>
            <person name="Macurrencykelacurrency M.R."/>
            <person name="Stajich J."/>
            <person name="Grigoriev I.V."/>
            <person name="Mortensen U.H."/>
            <person name="De Vries R.P."/>
            <person name="Baker S.E."/>
            <person name="Andersen M.R."/>
        </authorList>
    </citation>
    <scope>NUCLEOTIDE SEQUENCE [LARGE SCALE GENOMIC DNA]</scope>
    <source>
        <strain evidence="3 4">CBS 449.75</strain>
    </source>
</reference>
<feature type="compositionally biased region" description="Low complexity" evidence="1">
    <location>
        <begin position="713"/>
        <end position="727"/>
    </location>
</feature>
<feature type="compositionally biased region" description="Low complexity" evidence="1">
    <location>
        <begin position="573"/>
        <end position="582"/>
    </location>
</feature>
<dbReference type="RefSeq" id="XP_070891137.1">
    <property type="nucleotide sequence ID" value="XM_071030771.1"/>
</dbReference>
<feature type="compositionally biased region" description="Basic and acidic residues" evidence="1">
    <location>
        <begin position="990"/>
        <end position="1009"/>
    </location>
</feature>
<protein>
    <recommendedName>
        <fullName evidence="2">AHC1-like C2H2 zinc-finger domain-containing protein</fullName>
    </recommendedName>
</protein>
<feature type="compositionally biased region" description="Polar residues" evidence="1">
    <location>
        <begin position="603"/>
        <end position="612"/>
    </location>
</feature>
<feature type="compositionally biased region" description="Polar residues" evidence="1">
    <location>
        <begin position="548"/>
        <end position="560"/>
    </location>
</feature>
<organism evidence="3 4">
    <name type="scientific">Aspergillus lucknowensis</name>
    <dbReference type="NCBI Taxonomy" id="176173"/>
    <lineage>
        <taxon>Eukaryota</taxon>
        <taxon>Fungi</taxon>
        <taxon>Dikarya</taxon>
        <taxon>Ascomycota</taxon>
        <taxon>Pezizomycotina</taxon>
        <taxon>Eurotiomycetes</taxon>
        <taxon>Eurotiomycetidae</taxon>
        <taxon>Eurotiales</taxon>
        <taxon>Aspergillaceae</taxon>
        <taxon>Aspergillus</taxon>
        <taxon>Aspergillus subgen. Nidulantes</taxon>
    </lineage>
</organism>
<comment type="caution">
    <text evidence="3">The sequence shown here is derived from an EMBL/GenBank/DDBJ whole genome shotgun (WGS) entry which is preliminary data.</text>
</comment>
<dbReference type="EMBL" id="JBFXLQ010000002">
    <property type="protein sequence ID" value="KAL2872158.1"/>
    <property type="molecule type" value="Genomic_DNA"/>
</dbReference>
<gene>
    <name evidence="3" type="ORF">BJX67DRAFT_369529</name>
</gene>
<feature type="region of interest" description="Disordered" evidence="1">
    <location>
        <begin position="372"/>
        <end position="420"/>
    </location>
</feature>
<feature type="compositionally biased region" description="Polar residues" evidence="1">
    <location>
        <begin position="256"/>
        <end position="271"/>
    </location>
</feature>
<feature type="compositionally biased region" description="Basic and acidic residues" evidence="1">
    <location>
        <begin position="496"/>
        <end position="508"/>
    </location>
</feature>
<feature type="region of interest" description="Disordered" evidence="1">
    <location>
        <begin position="678"/>
        <end position="733"/>
    </location>
</feature>
<evidence type="ECO:0000313" key="3">
    <source>
        <dbReference type="EMBL" id="KAL2872158.1"/>
    </source>
</evidence>
<feature type="region of interest" description="Disordered" evidence="1">
    <location>
        <begin position="988"/>
        <end position="1032"/>
    </location>
</feature>
<dbReference type="InterPro" id="IPR058706">
    <property type="entry name" value="zf-C2H2_AHC1-like"/>
</dbReference>
<proteinExistence type="predicted"/>
<feature type="compositionally biased region" description="Polar residues" evidence="1">
    <location>
        <begin position="374"/>
        <end position="420"/>
    </location>
</feature>
<keyword evidence="4" id="KW-1185">Reference proteome</keyword>
<feature type="compositionally biased region" description="Polar residues" evidence="1">
    <location>
        <begin position="51"/>
        <end position="60"/>
    </location>
</feature>
<feature type="domain" description="AHC1-like C2H2 zinc-finger" evidence="2">
    <location>
        <begin position="286"/>
        <end position="332"/>
    </location>
</feature>